<protein>
    <submittedName>
        <fullName evidence="1">Uncharacterized protein</fullName>
    </submittedName>
</protein>
<evidence type="ECO:0000313" key="1">
    <source>
        <dbReference type="EMBL" id="AHX21569.1"/>
    </source>
</evidence>
<proteinExistence type="predicted"/>
<evidence type="ECO:0000313" key="2">
    <source>
        <dbReference type="Proteomes" id="UP000031778"/>
    </source>
</evidence>
<keyword evidence="2" id="KW-1185">Reference proteome</keyword>
<dbReference type="AlphaFoldDB" id="A0A9W3L9M8"/>
<organism evidence="1 2">
    <name type="scientific">Bacillus bombysepticus str. Wang</name>
    <dbReference type="NCBI Taxonomy" id="1330043"/>
    <lineage>
        <taxon>Bacteria</taxon>
        <taxon>Bacillati</taxon>
        <taxon>Bacillota</taxon>
        <taxon>Bacilli</taxon>
        <taxon>Bacillales</taxon>
        <taxon>Bacillaceae</taxon>
        <taxon>Bacillus</taxon>
        <taxon>Bacillus cereus group</taxon>
    </lineage>
</organism>
<dbReference type="KEGG" id="bby:CY96_02670"/>
<sequence length="86" mass="9386">MKITIVATFTLANQNSASAYAFADKAFTRKSAAANVTHQIHEETSGNQRFIKILTVVNSTPTVTAQFNQYIQPTTNPKPGEMNLLA</sequence>
<name>A0A9W3L9M8_9BACI</name>
<gene>
    <name evidence="1" type="ORF">CY96_02670</name>
</gene>
<dbReference type="Proteomes" id="UP000031778">
    <property type="component" value="Chromosome"/>
</dbReference>
<accession>A0A9W3L9M8</accession>
<reference evidence="1 2" key="1">
    <citation type="submission" date="2014-03" db="EMBL/GenBank/DDBJ databases">
        <title>The Complete Genome Sequence of Bacillus bombyseptieus.</title>
        <authorList>
            <person name="Cheng T."/>
            <person name="Lin P."/>
            <person name="Jin S."/>
            <person name="Wu Y."/>
            <person name="Fu B."/>
            <person name="Long R."/>
            <person name="Liu D."/>
            <person name="Guo Y."/>
            <person name="Peng L."/>
            <person name="Xia Q."/>
        </authorList>
    </citation>
    <scope>NUCLEOTIDE SEQUENCE [LARGE SCALE GENOMIC DNA]</scope>
    <source>
        <strain evidence="2">wang</strain>
    </source>
</reference>
<dbReference type="EMBL" id="CP007512">
    <property type="protein sequence ID" value="AHX21569.1"/>
    <property type="molecule type" value="Genomic_DNA"/>
</dbReference>